<evidence type="ECO:0000256" key="3">
    <source>
        <dbReference type="ARBA" id="ARBA00022842"/>
    </source>
</evidence>
<protein>
    <submittedName>
        <fullName evidence="5">NUDIX hydrolase</fullName>
    </submittedName>
</protein>
<dbReference type="InterPro" id="IPR000086">
    <property type="entry name" value="NUDIX_hydrolase_dom"/>
</dbReference>
<dbReference type="CDD" id="cd04511">
    <property type="entry name" value="NUDIX_Hydrolase"/>
    <property type="match status" value="1"/>
</dbReference>
<dbReference type="RefSeq" id="WP_094061250.1">
    <property type="nucleotide sequence ID" value="NZ_CP022530.1"/>
</dbReference>
<dbReference type="EMBL" id="CP022530">
    <property type="protein sequence ID" value="ASP40076.1"/>
    <property type="molecule type" value="Genomic_DNA"/>
</dbReference>
<evidence type="ECO:0000313" key="6">
    <source>
        <dbReference type="Proteomes" id="UP000202440"/>
    </source>
</evidence>
<evidence type="ECO:0000313" key="5">
    <source>
        <dbReference type="EMBL" id="ASP40076.1"/>
    </source>
</evidence>
<dbReference type="Pfam" id="PF14803">
    <property type="entry name" value="Zn_ribbon_Nudix"/>
    <property type="match status" value="1"/>
</dbReference>
<dbReference type="InterPro" id="IPR029401">
    <property type="entry name" value="Nudix_N"/>
</dbReference>
<dbReference type="AlphaFoldDB" id="A0A222FND4"/>
<gene>
    <name evidence="5" type="ORF">CHH28_15950</name>
</gene>
<dbReference type="SUPFAM" id="SSF55811">
    <property type="entry name" value="Nudix"/>
    <property type="match status" value="1"/>
</dbReference>
<keyword evidence="3" id="KW-0460">Magnesium</keyword>
<dbReference type="InterPro" id="IPR015797">
    <property type="entry name" value="NUDIX_hydrolase-like_dom_sf"/>
</dbReference>
<dbReference type="Proteomes" id="UP000202440">
    <property type="component" value="Chromosome"/>
</dbReference>
<sequence length="184" mass="20645">MKYCSDCAAPISKAIPDGDNRERFVCSQCDTVFYQNPKIVAGTIPVWQGKVLLCRRAIEPRRGYWTLPAGFMENGESTEQAAIRETWEEACAEVSLGPLFSMITVPHIDQVHLFFLAQMTDGRFSAGEESLEVALFEPQEIPWQQLAFPTVGQTLERYFAGNEHSSSDSATHVFDILPRQALKL</sequence>
<dbReference type="Gene3D" id="2.20.70.10">
    <property type="match status" value="1"/>
</dbReference>
<evidence type="ECO:0000256" key="2">
    <source>
        <dbReference type="ARBA" id="ARBA00022801"/>
    </source>
</evidence>
<organism evidence="5 6">
    <name type="scientific">Bacterioplanes sanyensis</name>
    <dbReference type="NCBI Taxonomy" id="1249553"/>
    <lineage>
        <taxon>Bacteria</taxon>
        <taxon>Pseudomonadati</taxon>
        <taxon>Pseudomonadota</taxon>
        <taxon>Gammaproteobacteria</taxon>
        <taxon>Oceanospirillales</taxon>
        <taxon>Oceanospirillaceae</taxon>
        <taxon>Bacterioplanes</taxon>
    </lineage>
</organism>
<dbReference type="GO" id="GO:0016787">
    <property type="term" value="F:hydrolase activity"/>
    <property type="evidence" value="ECO:0007669"/>
    <property type="project" value="UniProtKB-KW"/>
</dbReference>
<comment type="cofactor">
    <cofactor evidence="1">
        <name>Mg(2+)</name>
        <dbReference type="ChEBI" id="CHEBI:18420"/>
    </cofactor>
</comment>
<dbReference type="PROSITE" id="PS51462">
    <property type="entry name" value="NUDIX"/>
    <property type="match status" value="1"/>
</dbReference>
<evidence type="ECO:0000259" key="4">
    <source>
        <dbReference type="PROSITE" id="PS51462"/>
    </source>
</evidence>
<keyword evidence="2 5" id="KW-0378">Hydrolase</keyword>
<reference evidence="5 6" key="1">
    <citation type="submission" date="2017-07" db="EMBL/GenBank/DDBJ databases">
        <title>Annotated genome sequence of Bacterioplanes sanyensis isolated from Red Sea.</title>
        <authorList>
            <person name="Rehman Z.U."/>
        </authorList>
    </citation>
    <scope>NUCLEOTIDE SEQUENCE [LARGE SCALE GENOMIC DNA]</scope>
    <source>
        <strain evidence="5 6">NV9</strain>
    </source>
</reference>
<evidence type="ECO:0000256" key="1">
    <source>
        <dbReference type="ARBA" id="ARBA00001946"/>
    </source>
</evidence>
<dbReference type="OrthoDB" id="5417595at2"/>
<dbReference type="Gene3D" id="3.90.79.10">
    <property type="entry name" value="Nucleoside Triphosphate Pyrophosphohydrolase"/>
    <property type="match status" value="1"/>
</dbReference>
<dbReference type="PANTHER" id="PTHR43222:SF2">
    <property type="entry name" value="NUDIX HYDROLASE 23, CHLOROPLASTIC"/>
    <property type="match status" value="1"/>
</dbReference>
<accession>A0A222FND4</accession>
<dbReference type="InterPro" id="IPR020476">
    <property type="entry name" value="Nudix_hydrolase"/>
</dbReference>
<name>A0A222FND4_9GAMM</name>
<dbReference type="PANTHER" id="PTHR43222">
    <property type="entry name" value="NUDIX HYDROLASE 23"/>
    <property type="match status" value="1"/>
</dbReference>
<dbReference type="PRINTS" id="PR00502">
    <property type="entry name" value="NUDIXFAMILY"/>
</dbReference>
<feature type="domain" description="Nudix hydrolase" evidence="4">
    <location>
        <begin position="36"/>
        <end position="159"/>
    </location>
</feature>
<dbReference type="Pfam" id="PF00293">
    <property type="entry name" value="NUDIX"/>
    <property type="match status" value="1"/>
</dbReference>
<keyword evidence="6" id="KW-1185">Reference proteome</keyword>
<dbReference type="KEGG" id="bsan:CHH28_15950"/>
<proteinExistence type="predicted"/>